<evidence type="ECO:0000256" key="1">
    <source>
        <dbReference type="SAM" id="MobiDB-lite"/>
    </source>
</evidence>
<gene>
    <name evidence="3" type="ORF">DW322_13660</name>
</gene>
<feature type="transmembrane region" description="Helical" evidence="2">
    <location>
        <begin position="102"/>
        <end position="122"/>
    </location>
</feature>
<dbReference type="Proteomes" id="UP000471120">
    <property type="component" value="Unassembled WGS sequence"/>
</dbReference>
<organism evidence="3 4">
    <name type="scientific">Rhodococcus rhodnii</name>
    <dbReference type="NCBI Taxonomy" id="38312"/>
    <lineage>
        <taxon>Bacteria</taxon>
        <taxon>Bacillati</taxon>
        <taxon>Actinomycetota</taxon>
        <taxon>Actinomycetes</taxon>
        <taxon>Mycobacteriales</taxon>
        <taxon>Nocardiaceae</taxon>
        <taxon>Rhodococcus</taxon>
    </lineage>
</organism>
<keyword evidence="2" id="KW-0812">Transmembrane</keyword>
<feature type="transmembrane region" description="Helical" evidence="2">
    <location>
        <begin position="63"/>
        <end position="81"/>
    </location>
</feature>
<reference evidence="3 4" key="1">
    <citation type="submission" date="2018-07" db="EMBL/GenBank/DDBJ databases">
        <title>Genome sequence of Rhodococcus rhodnii ATCC 35071 from Rhodnius prolixus.</title>
        <authorList>
            <person name="Patel V."/>
            <person name="Vogel K.J."/>
        </authorList>
    </citation>
    <scope>NUCLEOTIDE SEQUENCE [LARGE SCALE GENOMIC DNA]</scope>
    <source>
        <strain evidence="3 4">ATCC 35071</strain>
    </source>
</reference>
<dbReference type="InterPro" id="IPR047958">
    <property type="entry name" value="B-4DMT-like"/>
</dbReference>
<protein>
    <submittedName>
        <fullName evidence="3">Uncharacterized protein</fullName>
    </submittedName>
</protein>
<comment type="caution">
    <text evidence="3">The sequence shown here is derived from an EMBL/GenBank/DDBJ whole genome shotgun (WGS) entry which is preliminary data.</text>
</comment>
<keyword evidence="2" id="KW-1133">Transmembrane helix</keyword>
<feature type="transmembrane region" description="Helical" evidence="2">
    <location>
        <begin position="142"/>
        <end position="164"/>
    </location>
</feature>
<feature type="transmembrane region" description="Helical" evidence="2">
    <location>
        <begin position="36"/>
        <end position="57"/>
    </location>
</feature>
<proteinExistence type="predicted"/>
<evidence type="ECO:0000313" key="3">
    <source>
        <dbReference type="EMBL" id="TXG91077.1"/>
    </source>
</evidence>
<evidence type="ECO:0000313" key="4">
    <source>
        <dbReference type="Proteomes" id="UP000471120"/>
    </source>
</evidence>
<feature type="compositionally biased region" description="Basic and acidic residues" evidence="1">
    <location>
        <begin position="172"/>
        <end position="187"/>
    </location>
</feature>
<evidence type="ECO:0000256" key="2">
    <source>
        <dbReference type="SAM" id="Phobius"/>
    </source>
</evidence>
<feature type="compositionally biased region" description="Basic and acidic residues" evidence="1">
    <location>
        <begin position="202"/>
        <end position="213"/>
    </location>
</feature>
<accession>A0A6P2CE93</accession>
<keyword evidence="2" id="KW-0472">Membrane</keyword>
<dbReference type="EMBL" id="QRCM01000001">
    <property type="protein sequence ID" value="TXG91077.1"/>
    <property type="molecule type" value="Genomic_DNA"/>
</dbReference>
<dbReference type="RefSeq" id="WP_010838873.1">
    <property type="nucleotide sequence ID" value="NZ_QRCM01000001.1"/>
</dbReference>
<name>A0A6P2CE93_9NOCA</name>
<sequence length="220" mass="23220">MTSWAKNAAGSTGGWASRLTASRSAADSQSSWRIRAIGMTAVHVVVRVLLGFAIVQWPLQGVVSRTIGFVVVIAVAAWWGVRDARSEPELQDDESAPVATIVWLKAAVVTGFASGLLCWLVTLIPGVLATQNGLFFELTSGAAFTILAVFLPAVAAGGLTRLLLRLKSRSGTDDNRTAAAPADHDDSTGYDSDDAATSVIPRVEDPRDARTDDSGWSAPR</sequence>
<dbReference type="AlphaFoldDB" id="A0A6P2CE93"/>
<dbReference type="NCBIfam" id="NF037996">
    <property type="entry name" value="B-4DMT"/>
    <property type="match status" value="1"/>
</dbReference>
<feature type="region of interest" description="Disordered" evidence="1">
    <location>
        <begin position="172"/>
        <end position="220"/>
    </location>
</feature>